<evidence type="ECO:0000256" key="1">
    <source>
        <dbReference type="ARBA" id="ARBA00007905"/>
    </source>
</evidence>
<dbReference type="PRINTS" id="PR00069">
    <property type="entry name" value="ALDKETRDTASE"/>
</dbReference>
<dbReference type="STRING" id="669874.A0A1E4TVW9"/>
<protein>
    <recommendedName>
        <fullName evidence="6">NADP-dependent oxidoreductase domain-containing protein</fullName>
    </recommendedName>
</protein>
<dbReference type="PANTHER" id="PTHR43827">
    <property type="entry name" value="2,5-DIKETO-D-GLUCONIC ACID REDUCTASE"/>
    <property type="match status" value="1"/>
</dbReference>
<feature type="site" description="Lowers pKa of active site Tyr" evidence="5">
    <location>
        <position position="84"/>
    </location>
</feature>
<dbReference type="CDD" id="cd19071">
    <property type="entry name" value="AKR_AKR1-5-like"/>
    <property type="match status" value="1"/>
</dbReference>
<evidence type="ECO:0000259" key="6">
    <source>
        <dbReference type="Pfam" id="PF00248"/>
    </source>
</evidence>
<sequence length="288" mass="33119">MSKLTAASTYKLASGFQIPVIGFGVYLTPQDVAQNVIYKALEIGYRHFDTAQYYNNEQEVVDGISSYLKDHPNLKRSDIFYTTKVDTPNQGYEKTKISLEQSLLKAKALKYIDLVLVHAPLTNKEKRLGTYKALQEYVETGKIRSIGVSNYGISHIEELYNWEGFKIPISANQIELNPWLTRKELVEYCRSKNIAVEAFSPLTRGKRIDDPELTALAKKYNKTPAQILLRWSLDSGFITLPKTVTEKRMVENLDIFDFELEKEDFKSLTHDDQYWISAPHWDPVTYEG</sequence>
<evidence type="ECO:0000256" key="2">
    <source>
        <dbReference type="ARBA" id="ARBA00023002"/>
    </source>
</evidence>
<dbReference type="SUPFAM" id="SSF51430">
    <property type="entry name" value="NAD(P)-linked oxidoreductase"/>
    <property type="match status" value="1"/>
</dbReference>
<evidence type="ECO:0000313" key="8">
    <source>
        <dbReference type="Proteomes" id="UP000094236"/>
    </source>
</evidence>
<dbReference type="Proteomes" id="UP000094236">
    <property type="component" value="Unassembled WGS sequence"/>
</dbReference>
<dbReference type="InterPro" id="IPR023210">
    <property type="entry name" value="NADP_OxRdtase_dom"/>
</dbReference>
<keyword evidence="2" id="KW-0560">Oxidoreductase</keyword>
<proteinExistence type="inferred from homology"/>
<dbReference type="PROSITE" id="PS00062">
    <property type="entry name" value="ALDOKETO_REDUCTASE_2"/>
    <property type="match status" value="1"/>
</dbReference>
<comment type="similarity">
    <text evidence="1">Belongs to the aldo/keto reductase family.</text>
</comment>
<feature type="domain" description="NADP-dependent oxidoreductase" evidence="6">
    <location>
        <begin position="30"/>
        <end position="268"/>
    </location>
</feature>
<dbReference type="InterPro" id="IPR036812">
    <property type="entry name" value="NAD(P)_OxRdtase_dom_sf"/>
</dbReference>
<dbReference type="AlphaFoldDB" id="A0A1E4TVW9"/>
<organism evidence="7 8">
    <name type="scientific">Pachysolen tannophilus NRRL Y-2460</name>
    <dbReference type="NCBI Taxonomy" id="669874"/>
    <lineage>
        <taxon>Eukaryota</taxon>
        <taxon>Fungi</taxon>
        <taxon>Dikarya</taxon>
        <taxon>Ascomycota</taxon>
        <taxon>Saccharomycotina</taxon>
        <taxon>Pichiomycetes</taxon>
        <taxon>Pachysolenaceae</taxon>
        <taxon>Pachysolen</taxon>
    </lineage>
</organism>
<dbReference type="InterPro" id="IPR018170">
    <property type="entry name" value="Aldo/ket_reductase_CS"/>
</dbReference>
<dbReference type="PROSITE" id="PS00063">
    <property type="entry name" value="ALDOKETO_REDUCTASE_3"/>
    <property type="match status" value="1"/>
</dbReference>
<dbReference type="OrthoDB" id="416253at2759"/>
<feature type="active site" description="Proton donor" evidence="3">
    <location>
        <position position="54"/>
    </location>
</feature>
<accession>A0A1E4TVW9</accession>
<gene>
    <name evidence="7" type="ORF">PACTADRAFT_49326</name>
</gene>
<dbReference type="Pfam" id="PF00248">
    <property type="entry name" value="Aldo_ket_red"/>
    <property type="match status" value="1"/>
</dbReference>
<reference evidence="8" key="1">
    <citation type="submission" date="2016-05" db="EMBL/GenBank/DDBJ databases">
        <title>Comparative genomics of biotechnologically important yeasts.</title>
        <authorList>
            <consortium name="DOE Joint Genome Institute"/>
            <person name="Riley R."/>
            <person name="Haridas S."/>
            <person name="Wolfe K.H."/>
            <person name="Lopes M.R."/>
            <person name="Hittinger C.T."/>
            <person name="Goker M."/>
            <person name="Salamov A."/>
            <person name="Wisecaver J."/>
            <person name="Long T.M."/>
            <person name="Aerts A.L."/>
            <person name="Barry K."/>
            <person name="Choi C."/>
            <person name="Clum A."/>
            <person name="Coughlan A.Y."/>
            <person name="Deshpande S."/>
            <person name="Douglass A.P."/>
            <person name="Hanson S.J."/>
            <person name="Klenk H.-P."/>
            <person name="Labutti K."/>
            <person name="Lapidus A."/>
            <person name="Lindquist E."/>
            <person name="Lipzen A."/>
            <person name="Meier-Kolthoff J.P."/>
            <person name="Ohm R.A."/>
            <person name="Otillar R.P."/>
            <person name="Pangilinan J."/>
            <person name="Peng Y."/>
            <person name="Rokas A."/>
            <person name="Rosa C.A."/>
            <person name="Scheuner C."/>
            <person name="Sibirny A.A."/>
            <person name="Slot J.C."/>
            <person name="Stielow J.B."/>
            <person name="Sun H."/>
            <person name="Kurtzman C.P."/>
            <person name="Blackwell M."/>
            <person name="Grigoriev I.V."/>
            <person name="Jeffries T.W."/>
        </authorList>
    </citation>
    <scope>NUCLEOTIDE SEQUENCE [LARGE SCALE GENOMIC DNA]</scope>
    <source>
        <strain evidence="8">NRRL Y-2460</strain>
    </source>
</reference>
<dbReference type="FunFam" id="3.20.20.100:FF:000015">
    <property type="entry name" value="Oxidoreductase, aldo/keto reductase family"/>
    <property type="match status" value="1"/>
</dbReference>
<dbReference type="PANTHER" id="PTHR43827:SF13">
    <property type="entry name" value="ALDO_KETO REDUCTASE FAMILY PROTEIN"/>
    <property type="match status" value="1"/>
</dbReference>
<dbReference type="EMBL" id="KV454013">
    <property type="protein sequence ID" value="ODV95886.1"/>
    <property type="molecule type" value="Genomic_DNA"/>
</dbReference>
<dbReference type="PIRSF" id="PIRSF000097">
    <property type="entry name" value="AKR"/>
    <property type="match status" value="1"/>
</dbReference>
<name>A0A1E4TVW9_PACTA</name>
<dbReference type="GO" id="GO:0016616">
    <property type="term" value="F:oxidoreductase activity, acting on the CH-OH group of donors, NAD or NADP as acceptor"/>
    <property type="evidence" value="ECO:0007669"/>
    <property type="project" value="UniProtKB-ARBA"/>
</dbReference>
<feature type="binding site" evidence="4">
    <location>
        <position position="118"/>
    </location>
    <ligand>
        <name>substrate</name>
    </ligand>
</feature>
<evidence type="ECO:0000256" key="3">
    <source>
        <dbReference type="PIRSR" id="PIRSR000097-1"/>
    </source>
</evidence>
<evidence type="ECO:0000313" key="7">
    <source>
        <dbReference type="EMBL" id="ODV95886.1"/>
    </source>
</evidence>
<keyword evidence="8" id="KW-1185">Reference proteome</keyword>
<dbReference type="InterPro" id="IPR020471">
    <property type="entry name" value="AKR"/>
</dbReference>
<dbReference type="Gene3D" id="3.20.20.100">
    <property type="entry name" value="NADP-dependent oxidoreductase domain"/>
    <property type="match status" value="1"/>
</dbReference>
<evidence type="ECO:0000256" key="5">
    <source>
        <dbReference type="PIRSR" id="PIRSR000097-3"/>
    </source>
</evidence>
<evidence type="ECO:0000256" key="4">
    <source>
        <dbReference type="PIRSR" id="PIRSR000097-2"/>
    </source>
</evidence>